<feature type="transmembrane region" description="Helical" evidence="1">
    <location>
        <begin position="118"/>
        <end position="138"/>
    </location>
</feature>
<feature type="transmembrane region" description="Helical" evidence="1">
    <location>
        <begin position="12"/>
        <end position="30"/>
    </location>
</feature>
<evidence type="ECO:0000313" key="2">
    <source>
        <dbReference type="EMBL" id="KZM91634.1"/>
    </source>
</evidence>
<feature type="transmembrane region" description="Helical" evidence="1">
    <location>
        <begin position="75"/>
        <end position="97"/>
    </location>
</feature>
<keyword evidence="1" id="KW-1133">Transmembrane helix</keyword>
<evidence type="ECO:0000313" key="4">
    <source>
        <dbReference type="Proteomes" id="UP000077755"/>
    </source>
</evidence>
<organism evidence="2">
    <name type="scientific">Daucus carota subsp. sativus</name>
    <name type="common">Carrot</name>
    <dbReference type="NCBI Taxonomy" id="79200"/>
    <lineage>
        <taxon>Eukaryota</taxon>
        <taxon>Viridiplantae</taxon>
        <taxon>Streptophyta</taxon>
        <taxon>Embryophyta</taxon>
        <taxon>Tracheophyta</taxon>
        <taxon>Spermatophyta</taxon>
        <taxon>Magnoliopsida</taxon>
        <taxon>eudicotyledons</taxon>
        <taxon>Gunneridae</taxon>
        <taxon>Pentapetalae</taxon>
        <taxon>asterids</taxon>
        <taxon>campanulids</taxon>
        <taxon>Apiales</taxon>
        <taxon>Apiaceae</taxon>
        <taxon>Apioideae</taxon>
        <taxon>Scandiceae</taxon>
        <taxon>Daucinae</taxon>
        <taxon>Daucus</taxon>
        <taxon>Daucus sect. Daucus</taxon>
    </lineage>
</organism>
<evidence type="ECO:0000256" key="1">
    <source>
        <dbReference type="SAM" id="Phobius"/>
    </source>
</evidence>
<dbReference type="Pfam" id="PF04654">
    <property type="entry name" value="DUF599"/>
    <property type="match status" value="1"/>
</dbReference>
<feature type="transmembrane region" description="Helical" evidence="1">
    <location>
        <begin position="184"/>
        <end position="211"/>
    </location>
</feature>
<dbReference type="AlphaFoldDB" id="A0A164WDG9"/>
<evidence type="ECO:0000313" key="3">
    <source>
        <dbReference type="EMBL" id="WOH05908.1"/>
    </source>
</evidence>
<dbReference type="PANTHER" id="PTHR31168:SF30">
    <property type="entry name" value="DUF599 DOMAIN-CONTAINING PROTEIN"/>
    <property type="match status" value="1"/>
</dbReference>
<protein>
    <submittedName>
        <fullName evidence="2">Uncharacterized protein</fullName>
    </submittedName>
</protein>
<dbReference type="InterPro" id="IPR006747">
    <property type="entry name" value="DUF599"/>
</dbReference>
<dbReference type="Proteomes" id="UP000077755">
    <property type="component" value="Chromosome 6"/>
</dbReference>
<accession>A0A164WDG9</accession>
<name>A0A164WDG9_DAUCS</name>
<sequence>MSWEWKEADLDRVLVPIGLLMIIAYHAFFINRYRKFPLTTVLGCDNYYRKIWAEKFLQLDAKDRGTSVNVISSNISAASTLSSVSLVLSSLIGAWIGSSKEKDIFVSSIIYGDTSPRIVSIKYVALLSFFLVAFAAFIQTTRNYALATFLITIPSCDIPVNYVQKPIIKASHSYTVGMRALYTAGTLIMWIFGPIPMFVSSVSLVAILYYLDRNLTPPHQFQPLNLTPLYKIGEEVTSSVNRVLHHRE</sequence>
<dbReference type="PANTHER" id="PTHR31168">
    <property type="entry name" value="OS02G0292800 PROTEIN"/>
    <property type="match status" value="1"/>
</dbReference>
<proteinExistence type="predicted"/>
<reference evidence="3" key="2">
    <citation type="submission" date="2022-03" db="EMBL/GenBank/DDBJ databases">
        <title>Draft title - Genomic analysis of global carrot germplasm unveils the trajectory of domestication and the origin of high carotenoid orange carrot.</title>
        <authorList>
            <person name="Iorizzo M."/>
            <person name="Ellison S."/>
            <person name="Senalik D."/>
            <person name="Macko-Podgorni A."/>
            <person name="Grzebelus D."/>
            <person name="Bostan H."/>
            <person name="Rolling W."/>
            <person name="Curaba J."/>
            <person name="Simon P."/>
        </authorList>
    </citation>
    <scope>NUCLEOTIDE SEQUENCE</scope>
    <source>
        <tissue evidence="3">Leaf</tissue>
    </source>
</reference>
<dbReference type="OMA" id="VEHHERR"/>
<gene>
    <name evidence="2" type="ORF">DCAR_021001</name>
    <name evidence="3" type="ORF">DCAR_0625331</name>
</gene>
<keyword evidence="1" id="KW-0472">Membrane</keyword>
<keyword evidence="4" id="KW-1185">Reference proteome</keyword>
<dbReference type="EMBL" id="LNRQ01000006">
    <property type="protein sequence ID" value="KZM91634.1"/>
    <property type="molecule type" value="Genomic_DNA"/>
</dbReference>
<dbReference type="EMBL" id="CP093348">
    <property type="protein sequence ID" value="WOH05908.1"/>
    <property type="molecule type" value="Genomic_DNA"/>
</dbReference>
<keyword evidence="1" id="KW-0812">Transmembrane</keyword>
<dbReference type="Gramene" id="KZM91634">
    <property type="protein sequence ID" value="KZM91634"/>
    <property type="gene ID" value="DCAR_021001"/>
</dbReference>
<reference evidence="2" key="1">
    <citation type="journal article" date="2016" name="Nat. Genet.">
        <title>A high-quality carrot genome assembly provides new insights into carotenoid accumulation and asterid genome evolution.</title>
        <authorList>
            <person name="Iorizzo M."/>
            <person name="Ellison S."/>
            <person name="Senalik D."/>
            <person name="Zeng P."/>
            <person name="Satapoomin P."/>
            <person name="Huang J."/>
            <person name="Bowman M."/>
            <person name="Iovene M."/>
            <person name="Sanseverino W."/>
            <person name="Cavagnaro P."/>
            <person name="Yildiz M."/>
            <person name="Macko-Podgorni A."/>
            <person name="Moranska E."/>
            <person name="Grzebelus E."/>
            <person name="Grzebelus D."/>
            <person name="Ashrafi H."/>
            <person name="Zheng Z."/>
            <person name="Cheng S."/>
            <person name="Spooner D."/>
            <person name="Van Deynze A."/>
            <person name="Simon P."/>
        </authorList>
    </citation>
    <scope>NUCLEOTIDE SEQUENCE [LARGE SCALE GENOMIC DNA]</scope>
    <source>
        <tissue evidence="2">Leaf</tissue>
    </source>
</reference>